<dbReference type="PANTHER" id="PTHR31891">
    <property type="entry name" value="FORMAMIDASE C869.04-RELATED"/>
    <property type="match status" value="1"/>
</dbReference>
<name>A0A382A806_9ZZZZ</name>
<accession>A0A382A806</accession>
<evidence type="ECO:0000313" key="1">
    <source>
        <dbReference type="EMBL" id="SVA97083.1"/>
    </source>
</evidence>
<gene>
    <name evidence="1" type="ORF">METZ01_LOCUS149937</name>
</gene>
<protein>
    <recommendedName>
        <fullName evidence="2">Acetamidase</fullName>
    </recommendedName>
</protein>
<dbReference type="InterPro" id="IPR004304">
    <property type="entry name" value="FmdA_AmdA"/>
</dbReference>
<proteinExistence type="predicted"/>
<dbReference type="SUPFAM" id="SSF141130">
    <property type="entry name" value="Acetamidase/Formamidase-like"/>
    <property type="match status" value="1"/>
</dbReference>
<dbReference type="GO" id="GO:0016811">
    <property type="term" value="F:hydrolase activity, acting on carbon-nitrogen (but not peptide) bonds, in linear amides"/>
    <property type="evidence" value="ECO:0007669"/>
    <property type="project" value="InterPro"/>
</dbReference>
<dbReference type="EMBL" id="UINC01024097">
    <property type="protein sequence ID" value="SVA97083.1"/>
    <property type="molecule type" value="Genomic_DNA"/>
</dbReference>
<sequence>MQKINRGEVTKYAFDWRDKPVLNVKQNEVFELETDDALSGLIEDDSDNPKVHDFLSDHVIKLQGAWPPKYNPVIGPIYIDGCSAGDVLSVTIESIDPWRYGYSGILPGIGPLGDSKSWENCSEPHVQRIEHLPGPSGKTRDGKGKYSDKLTWDLMPFCGTLATAPEREVFTSLLGQGPFGGNIDCREIRAGHTILLNSYHEGGLLYVGDMHGSQGDTEFTGIADETRANICLRCEVIKNKRIRGVRIIKPDSIVAVGINLPMEHAVYDACWNMMEWLRDEYSISHKDMYIRMSCDPAFRIRTYQMVRAVTIQHVVGAEYPKERLSPAF</sequence>
<reference evidence="1" key="1">
    <citation type="submission" date="2018-05" db="EMBL/GenBank/DDBJ databases">
        <authorList>
            <person name="Lanie J.A."/>
            <person name="Ng W.-L."/>
            <person name="Kazmierczak K.M."/>
            <person name="Andrzejewski T.M."/>
            <person name="Davidsen T.M."/>
            <person name="Wayne K.J."/>
            <person name="Tettelin H."/>
            <person name="Glass J.I."/>
            <person name="Rusch D."/>
            <person name="Podicherti R."/>
            <person name="Tsui H.-C.T."/>
            <person name="Winkler M.E."/>
        </authorList>
    </citation>
    <scope>NUCLEOTIDE SEQUENCE</scope>
</reference>
<organism evidence="1">
    <name type="scientific">marine metagenome</name>
    <dbReference type="NCBI Taxonomy" id="408172"/>
    <lineage>
        <taxon>unclassified sequences</taxon>
        <taxon>metagenomes</taxon>
        <taxon>ecological metagenomes</taxon>
    </lineage>
</organism>
<dbReference type="PANTHER" id="PTHR31891:SF1">
    <property type="entry name" value="FORMAMIDASE C869.04-RELATED"/>
    <property type="match status" value="1"/>
</dbReference>
<dbReference type="Pfam" id="PF03069">
    <property type="entry name" value="FmdA_AmdA"/>
    <property type="match status" value="2"/>
</dbReference>
<dbReference type="AlphaFoldDB" id="A0A382A806"/>
<dbReference type="Gene3D" id="2.60.120.580">
    <property type="entry name" value="Acetamidase/Formamidase-like domains"/>
    <property type="match status" value="2"/>
</dbReference>
<evidence type="ECO:0008006" key="2">
    <source>
        <dbReference type="Google" id="ProtNLM"/>
    </source>
</evidence>
<dbReference type="Gene3D" id="3.10.28.20">
    <property type="entry name" value="Acetamidase/Formamidase-like domains"/>
    <property type="match status" value="1"/>
</dbReference>